<evidence type="ECO:0000256" key="1">
    <source>
        <dbReference type="SAM" id="MobiDB-lite"/>
    </source>
</evidence>
<evidence type="ECO:0000313" key="2">
    <source>
        <dbReference type="EMBL" id="OEV03933.1"/>
    </source>
</evidence>
<proteinExistence type="predicted"/>
<comment type="caution">
    <text evidence="2">The sequence shown here is derived from an EMBL/GenBank/DDBJ whole genome shotgun (WGS) entry which is preliminary data.</text>
</comment>
<accession>A0A1E7KJ68</accession>
<name>A0A1E7KJ68_9ACTN</name>
<gene>
    <name evidence="2" type="ORF">AN216_09935</name>
</gene>
<reference evidence="2 3" key="1">
    <citation type="journal article" date="2016" name="Front. Microbiol.">
        <title>Comparative Genomics Analysis of Streptomyces Species Reveals Their Adaptation to the Marine Environment and Their Diversity at the Genomic Level.</title>
        <authorList>
            <person name="Tian X."/>
            <person name="Zhang Z."/>
            <person name="Yang T."/>
            <person name="Chen M."/>
            <person name="Li J."/>
            <person name="Chen F."/>
            <person name="Yang J."/>
            <person name="Li W."/>
            <person name="Zhang B."/>
            <person name="Zhang Z."/>
            <person name="Wu J."/>
            <person name="Zhang C."/>
            <person name="Long L."/>
            <person name="Xiao J."/>
        </authorList>
    </citation>
    <scope>NUCLEOTIDE SEQUENCE [LARGE SCALE GENOMIC DNA]</scope>
    <source>
        <strain evidence="2 3">SCSIO 02100</strain>
    </source>
</reference>
<organism evidence="2 3">
    <name type="scientific">Streptomyces oceani</name>
    <dbReference type="NCBI Taxonomy" id="1075402"/>
    <lineage>
        <taxon>Bacteria</taxon>
        <taxon>Bacillati</taxon>
        <taxon>Actinomycetota</taxon>
        <taxon>Actinomycetes</taxon>
        <taxon>Kitasatosporales</taxon>
        <taxon>Streptomycetaceae</taxon>
        <taxon>Streptomyces</taxon>
    </lineage>
</organism>
<dbReference type="EMBL" id="LJGU01000115">
    <property type="protein sequence ID" value="OEV03933.1"/>
    <property type="molecule type" value="Genomic_DNA"/>
</dbReference>
<dbReference type="AlphaFoldDB" id="A0A1E7KJ68"/>
<evidence type="ECO:0000313" key="3">
    <source>
        <dbReference type="Proteomes" id="UP000176101"/>
    </source>
</evidence>
<protein>
    <submittedName>
        <fullName evidence="2">Uncharacterized protein</fullName>
    </submittedName>
</protein>
<sequence length="84" mass="8998">MAFAPETPGNANLGTASVPRAAPQVSVTHNAAMVAVRRRRPPAVRWLRARGPRRERVRRGSDTAYLLDDDAGGPGRVLTGPDGR</sequence>
<keyword evidence="3" id="KW-1185">Reference proteome</keyword>
<dbReference type="STRING" id="1075402.AN216_09935"/>
<feature type="region of interest" description="Disordered" evidence="1">
    <location>
        <begin position="53"/>
        <end position="84"/>
    </location>
</feature>
<dbReference type="Proteomes" id="UP000176101">
    <property type="component" value="Unassembled WGS sequence"/>
</dbReference>